<dbReference type="SUPFAM" id="SSF46894">
    <property type="entry name" value="C-terminal effector domain of the bipartite response regulators"/>
    <property type="match status" value="1"/>
</dbReference>
<comment type="caution">
    <text evidence="5">The sequence shown here is derived from an EMBL/GenBank/DDBJ whole genome shotgun (WGS) entry which is preliminary data.</text>
</comment>
<dbReference type="GO" id="GO:0006355">
    <property type="term" value="P:regulation of DNA-templated transcription"/>
    <property type="evidence" value="ECO:0007669"/>
    <property type="project" value="InterPro"/>
</dbReference>
<dbReference type="OrthoDB" id="7345476at2"/>
<evidence type="ECO:0000313" key="5">
    <source>
        <dbReference type="EMBL" id="RJF94670.1"/>
    </source>
</evidence>
<dbReference type="Pfam" id="PF00196">
    <property type="entry name" value="GerE"/>
    <property type="match status" value="1"/>
</dbReference>
<keyword evidence="1" id="KW-0805">Transcription regulation</keyword>
<dbReference type="GO" id="GO:0003677">
    <property type="term" value="F:DNA binding"/>
    <property type="evidence" value="ECO:0007669"/>
    <property type="project" value="UniProtKB-KW"/>
</dbReference>
<dbReference type="PANTHER" id="PTHR44688:SF16">
    <property type="entry name" value="DNA-BINDING TRANSCRIPTIONAL ACTIVATOR DEVR_DOSR"/>
    <property type="match status" value="1"/>
</dbReference>
<dbReference type="SMART" id="SM00421">
    <property type="entry name" value="HTH_LUXR"/>
    <property type="match status" value="1"/>
</dbReference>
<dbReference type="EMBL" id="QYUK01000008">
    <property type="protein sequence ID" value="RJF94670.1"/>
    <property type="molecule type" value="Genomic_DNA"/>
</dbReference>
<dbReference type="PRINTS" id="PR00038">
    <property type="entry name" value="HTHLUXR"/>
</dbReference>
<dbReference type="Gene3D" id="3.30.450.80">
    <property type="entry name" value="Transcription factor LuxR-like, autoinducer-binding domain"/>
    <property type="match status" value="1"/>
</dbReference>
<dbReference type="AlphaFoldDB" id="A0A418WTT3"/>
<dbReference type="InterPro" id="IPR000792">
    <property type="entry name" value="Tscrpt_reg_LuxR_C"/>
</dbReference>
<reference evidence="5 6" key="1">
    <citation type="submission" date="2018-09" db="EMBL/GenBank/DDBJ databases">
        <authorList>
            <person name="Zhu H."/>
        </authorList>
    </citation>
    <scope>NUCLEOTIDE SEQUENCE [LARGE SCALE GENOMIC DNA]</scope>
    <source>
        <strain evidence="5 6">K1W22B-8</strain>
    </source>
</reference>
<evidence type="ECO:0000256" key="1">
    <source>
        <dbReference type="ARBA" id="ARBA00023015"/>
    </source>
</evidence>
<feature type="domain" description="HTH luxR-type" evidence="4">
    <location>
        <begin position="176"/>
        <end position="241"/>
    </location>
</feature>
<sequence>MTLPGLQKELIEVIERFDALTTPAEIFEGFGDLGRRLDLPWVSCGPLVSGPDAAPANETFFRYPGGWLDYYFGRDFLRHDPVVKAGRTLSHAFAWSDLKVEKALSKKTVGFRIMKEAANAGLPDGMTMPVHGPKGRVFLLSVAGEGDLKSPSVRRLLRIGALWAHERLSEALNKTDAWSGPALSVREQSCIMWASEGKTDEEIGQILSISAATVSWNILQVKKKLGVYSRIQAVAHVIRMKMID</sequence>
<keyword evidence="2" id="KW-0238">DNA-binding</keyword>
<protein>
    <recommendedName>
        <fullName evidence="4">HTH luxR-type domain-containing protein</fullName>
    </recommendedName>
</protein>
<proteinExistence type="predicted"/>
<accession>A0A418WTT3</accession>
<keyword evidence="3" id="KW-0804">Transcription</keyword>
<dbReference type="CDD" id="cd06170">
    <property type="entry name" value="LuxR_C_like"/>
    <property type="match status" value="1"/>
</dbReference>
<evidence type="ECO:0000313" key="6">
    <source>
        <dbReference type="Proteomes" id="UP000284605"/>
    </source>
</evidence>
<dbReference type="InterPro" id="IPR036388">
    <property type="entry name" value="WH-like_DNA-bd_sf"/>
</dbReference>
<dbReference type="PANTHER" id="PTHR44688">
    <property type="entry name" value="DNA-BINDING TRANSCRIPTIONAL ACTIVATOR DEVR_DOSR"/>
    <property type="match status" value="1"/>
</dbReference>
<dbReference type="RefSeq" id="WP_119775995.1">
    <property type="nucleotide sequence ID" value="NZ_QYUK01000008.1"/>
</dbReference>
<evidence type="ECO:0000259" key="4">
    <source>
        <dbReference type="PROSITE" id="PS50043"/>
    </source>
</evidence>
<dbReference type="InterPro" id="IPR005143">
    <property type="entry name" value="TF_LuxR_autoind-bd_dom"/>
</dbReference>
<dbReference type="Gene3D" id="1.10.10.10">
    <property type="entry name" value="Winged helix-like DNA-binding domain superfamily/Winged helix DNA-binding domain"/>
    <property type="match status" value="1"/>
</dbReference>
<evidence type="ECO:0000256" key="2">
    <source>
        <dbReference type="ARBA" id="ARBA00023125"/>
    </source>
</evidence>
<keyword evidence="6" id="KW-1185">Reference proteome</keyword>
<dbReference type="InterPro" id="IPR036693">
    <property type="entry name" value="TF_LuxR_autoind-bd_dom_sf"/>
</dbReference>
<dbReference type="Proteomes" id="UP000284605">
    <property type="component" value="Unassembled WGS sequence"/>
</dbReference>
<name>A0A418WTT3_9PROT</name>
<dbReference type="SUPFAM" id="SSF75516">
    <property type="entry name" value="Pheromone-binding domain of LuxR-like quorum-sensing transcription factors"/>
    <property type="match status" value="1"/>
</dbReference>
<gene>
    <name evidence="5" type="ORF">D3874_02260</name>
</gene>
<dbReference type="Pfam" id="PF03472">
    <property type="entry name" value="Autoind_bind"/>
    <property type="match status" value="1"/>
</dbReference>
<evidence type="ECO:0000256" key="3">
    <source>
        <dbReference type="ARBA" id="ARBA00023163"/>
    </source>
</evidence>
<dbReference type="PROSITE" id="PS50043">
    <property type="entry name" value="HTH_LUXR_2"/>
    <property type="match status" value="1"/>
</dbReference>
<organism evidence="5 6">
    <name type="scientific">Oleomonas cavernae</name>
    <dbReference type="NCBI Taxonomy" id="2320859"/>
    <lineage>
        <taxon>Bacteria</taxon>
        <taxon>Pseudomonadati</taxon>
        <taxon>Pseudomonadota</taxon>
        <taxon>Alphaproteobacteria</taxon>
        <taxon>Acetobacterales</taxon>
        <taxon>Acetobacteraceae</taxon>
        <taxon>Oleomonas</taxon>
    </lineage>
</organism>
<dbReference type="InterPro" id="IPR016032">
    <property type="entry name" value="Sig_transdc_resp-reg_C-effctor"/>
</dbReference>